<evidence type="ECO:0000256" key="1">
    <source>
        <dbReference type="SAM" id="Phobius"/>
    </source>
</evidence>
<organism evidence="2 3">
    <name type="scientific">Lentinula aciculospora</name>
    <dbReference type="NCBI Taxonomy" id="153920"/>
    <lineage>
        <taxon>Eukaryota</taxon>
        <taxon>Fungi</taxon>
        <taxon>Dikarya</taxon>
        <taxon>Basidiomycota</taxon>
        <taxon>Agaricomycotina</taxon>
        <taxon>Agaricomycetes</taxon>
        <taxon>Agaricomycetidae</taxon>
        <taxon>Agaricales</taxon>
        <taxon>Marasmiineae</taxon>
        <taxon>Omphalotaceae</taxon>
        <taxon>Lentinula</taxon>
    </lineage>
</organism>
<evidence type="ECO:0000313" key="2">
    <source>
        <dbReference type="EMBL" id="KAJ4478094.1"/>
    </source>
</evidence>
<feature type="transmembrane region" description="Helical" evidence="1">
    <location>
        <begin position="64"/>
        <end position="87"/>
    </location>
</feature>
<dbReference type="OrthoDB" id="3266871at2759"/>
<dbReference type="Proteomes" id="UP001150266">
    <property type="component" value="Unassembled WGS sequence"/>
</dbReference>
<dbReference type="AlphaFoldDB" id="A0A9W9ABF1"/>
<keyword evidence="1" id="KW-0812">Transmembrane</keyword>
<sequence length="172" mass="18982">MPRVLVVSLSAACSNLIRYKFSHCTHSLQNSDMPLFQDHPIRSAVCVAIAIALGHMLTKLLTSLYAFHLTQTSVAILGISGLMFLIAMNHRRGEGQHNLMTQMQEEMVLIVGFGLLWIVVSLGWRAITGRGIESGSSVLGRSDISSRGGGDERLHSCSDNDILCIIEEYQYY</sequence>
<keyword evidence="1" id="KW-0472">Membrane</keyword>
<name>A0A9W9ABF1_9AGAR</name>
<dbReference type="EMBL" id="JAOTPV010000009">
    <property type="protein sequence ID" value="KAJ4478094.1"/>
    <property type="molecule type" value="Genomic_DNA"/>
</dbReference>
<proteinExistence type="predicted"/>
<keyword evidence="3" id="KW-1185">Reference proteome</keyword>
<gene>
    <name evidence="2" type="ORF">J3R30DRAFT_2858897</name>
</gene>
<comment type="caution">
    <text evidence="2">The sequence shown here is derived from an EMBL/GenBank/DDBJ whole genome shotgun (WGS) entry which is preliminary data.</text>
</comment>
<feature type="transmembrane region" description="Helical" evidence="1">
    <location>
        <begin position="107"/>
        <end position="127"/>
    </location>
</feature>
<evidence type="ECO:0000313" key="3">
    <source>
        <dbReference type="Proteomes" id="UP001150266"/>
    </source>
</evidence>
<accession>A0A9W9ABF1</accession>
<keyword evidence="1" id="KW-1133">Transmembrane helix</keyword>
<reference evidence="2" key="1">
    <citation type="submission" date="2022-08" db="EMBL/GenBank/DDBJ databases">
        <title>A Global Phylogenomic Analysis of the Shiitake Genus Lentinula.</title>
        <authorList>
            <consortium name="DOE Joint Genome Institute"/>
            <person name="Sierra-Patev S."/>
            <person name="Min B."/>
            <person name="Naranjo-Ortiz M."/>
            <person name="Looney B."/>
            <person name="Konkel Z."/>
            <person name="Slot J.C."/>
            <person name="Sakamoto Y."/>
            <person name="Steenwyk J.L."/>
            <person name="Rokas A."/>
            <person name="Carro J."/>
            <person name="Camarero S."/>
            <person name="Ferreira P."/>
            <person name="Molpeceres G."/>
            <person name="Ruiz-Duenas F.J."/>
            <person name="Serrano A."/>
            <person name="Henrissat B."/>
            <person name="Drula E."/>
            <person name="Hughes K.W."/>
            <person name="Mata J.L."/>
            <person name="Ishikawa N.K."/>
            <person name="Vargas-Isla R."/>
            <person name="Ushijima S."/>
            <person name="Smith C.A."/>
            <person name="Ahrendt S."/>
            <person name="Andreopoulos W."/>
            <person name="He G."/>
            <person name="Labutti K."/>
            <person name="Lipzen A."/>
            <person name="Ng V."/>
            <person name="Riley R."/>
            <person name="Sandor L."/>
            <person name="Barry K."/>
            <person name="Martinez A.T."/>
            <person name="Xiao Y."/>
            <person name="Gibbons J.G."/>
            <person name="Terashima K."/>
            <person name="Grigoriev I.V."/>
            <person name="Hibbett D.S."/>
        </authorList>
    </citation>
    <scope>NUCLEOTIDE SEQUENCE</scope>
    <source>
        <strain evidence="2">JLM2183</strain>
    </source>
</reference>
<protein>
    <submittedName>
        <fullName evidence="2">Uncharacterized protein</fullName>
    </submittedName>
</protein>